<dbReference type="InterPro" id="IPR029063">
    <property type="entry name" value="SAM-dependent_MTases_sf"/>
</dbReference>
<comment type="function">
    <text evidence="1 6">Exhibits S-adenosyl-L-methionine-dependent methyltransferase activity.</text>
</comment>
<dbReference type="InterPro" id="IPR007213">
    <property type="entry name" value="Ppm1/Ppm2/Tcmp"/>
</dbReference>
<dbReference type="PANTHER" id="PTHR43619:SF2">
    <property type="entry name" value="S-ADENOSYL-L-METHIONINE-DEPENDENT METHYLTRANSFERASES SUPERFAMILY PROTEIN"/>
    <property type="match status" value="1"/>
</dbReference>
<accession>A0A7W7G217</accession>
<dbReference type="GO" id="GO:0032259">
    <property type="term" value="P:methylation"/>
    <property type="evidence" value="ECO:0007669"/>
    <property type="project" value="UniProtKB-KW"/>
</dbReference>
<evidence type="ECO:0000256" key="1">
    <source>
        <dbReference type="ARBA" id="ARBA00003907"/>
    </source>
</evidence>
<keyword evidence="4 7" id="KW-0808">Transferase</keyword>
<dbReference type="PANTHER" id="PTHR43619">
    <property type="entry name" value="S-ADENOSYL-L-METHIONINE-DEPENDENT METHYLTRANSFERASE YKTD-RELATED"/>
    <property type="match status" value="1"/>
</dbReference>
<dbReference type="EMBL" id="JACHMF010000001">
    <property type="protein sequence ID" value="MBB4693292.1"/>
    <property type="molecule type" value="Genomic_DNA"/>
</dbReference>
<dbReference type="Gene3D" id="3.40.50.150">
    <property type="entry name" value="Vaccinia Virus protein VP39"/>
    <property type="match status" value="1"/>
</dbReference>
<protein>
    <recommendedName>
        <fullName evidence="6">S-adenosyl-L-methionine-dependent methyltransferase</fullName>
        <ecNumber evidence="6">2.1.1.-</ecNumber>
    </recommendedName>
</protein>
<dbReference type="NCBIfam" id="TIGR00027">
    <property type="entry name" value="mthyl_TIGR00027"/>
    <property type="match status" value="1"/>
</dbReference>
<dbReference type="SUPFAM" id="SSF53335">
    <property type="entry name" value="S-adenosyl-L-methionine-dependent methyltransferases"/>
    <property type="match status" value="1"/>
</dbReference>
<dbReference type="RefSeq" id="WP_184951926.1">
    <property type="nucleotide sequence ID" value="NZ_BOMC01000080.1"/>
</dbReference>
<evidence type="ECO:0000256" key="6">
    <source>
        <dbReference type="RuleBase" id="RU362030"/>
    </source>
</evidence>
<keyword evidence="5 6" id="KW-0949">S-adenosyl-L-methionine</keyword>
<proteinExistence type="inferred from homology"/>
<dbReference type="Proteomes" id="UP000542742">
    <property type="component" value="Unassembled WGS sequence"/>
</dbReference>
<organism evidence="7 8">
    <name type="scientific">Paractinoplanes abujensis</name>
    <dbReference type="NCBI Taxonomy" id="882441"/>
    <lineage>
        <taxon>Bacteria</taxon>
        <taxon>Bacillati</taxon>
        <taxon>Actinomycetota</taxon>
        <taxon>Actinomycetes</taxon>
        <taxon>Micromonosporales</taxon>
        <taxon>Micromonosporaceae</taxon>
        <taxon>Paractinoplanes</taxon>
    </lineage>
</organism>
<dbReference type="EC" id="2.1.1.-" evidence="6"/>
<dbReference type="Pfam" id="PF04072">
    <property type="entry name" value="LCM"/>
    <property type="match status" value="1"/>
</dbReference>
<comment type="caution">
    <text evidence="7">The sequence shown here is derived from an EMBL/GenBank/DDBJ whole genome shotgun (WGS) entry which is preliminary data.</text>
</comment>
<dbReference type="AlphaFoldDB" id="A0A7W7G217"/>
<dbReference type="InterPro" id="IPR011610">
    <property type="entry name" value="SAM_mthyl_Trfase_ML2640-like"/>
</dbReference>
<gene>
    <name evidence="7" type="ORF">BKA14_003440</name>
</gene>
<sequence length="274" mass="29318">MTWTALLPAWARALETRRPHPLFEDPLAERFLARYAGELGPLPDLAVATSPLWSAFAYSVAIRTTFFDAAVRRAGVPQIVVLGAGLETRAYRLGLGPEVTVFEIDRAATLAFKERVLAGERPTCRRVPLAAEVGADDLAAVLKGAGFDPAVPTAWLAEGFLFYLTPEQAGDLLDGMAALSAAPGSALIGEVIGRSYDPGDLPVELMSEEEKATWLALVAAFGRAPEVTDPAAWLAGHGWSATEVTDQIALGTALARPAPEFYTGLQNWIFSARR</sequence>
<dbReference type="GO" id="GO:0008168">
    <property type="term" value="F:methyltransferase activity"/>
    <property type="evidence" value="ECO:0007669"/>
    <property type="project" value="UniProtKB-UniRule"/>
</dbReference>
<evidence type="ECO:0000256" key="4">
    <source>
        <dbReference type="ARBA" id="ARBA00022679"/>
    </source>
</evidence>
<keyword evidence="3 6" id="KW-0489">Methyltransferase</keyword>
<evidence type="ECO:0000256" key="2">
    <source>
        <dbReference type="ARBA" id="ARBA00008138"/>
    </source>
</evidence>
<reference evidence="7 8" key="1">
    <citation type="submission" date="2020-08" db="EMBL/GenBank/DDBJ databases">
        <title>Sequencing the genomes of 1000 actinobacteria strains.</title>
        <authorList>
            <person name="Klenk H.-P."/>
        </authorList>
    </citation>
    <scope>NUCLEOTIDE SEQUENCE [LARGE SCALE GENOMIC DNA]</scope>
    <source>
        <strain evidence="7 8">DSM 45518</strain>
    </source>
</reference>
<comment type="similarity">
    <text evidence="2 6">Belongs to the UPF0677 family.</text>
</comment>
<name>A0A7W7G217_9ACTN</name>
<evidence type="ECO:0000313" key="7">
    <source>
        <dbReference type="EMBL" id="MBB4693292.1"/>
    </source>
</evidence>
<keyword evidence="8" id="KW-1185">Reference proteome</keyword>
<evidence type="ECO:0000256" key="3">
    <source>
        <dbReference type="ARBA" id="ARBA00022603"/>
    </source>
</evidence>
<evidence type="ECO:0000313" key="8">
    <source>
        <dbReference type="Proteomes" id="UP000542742"/>
    </source>
</evidence>
<evidence type="ECO:0000256" key="5">
    <source>
        <dbReference type="ARBA" id="ARBA00022691"/>
    </source>
</evidence>